<dbReference type="InterPro" id="IPR015251">
    <property type="entry name" value="PepX_N_dom"/>
</dbReference>
<dbReference type="SUPFAM" id="SSF81761">
    <property type="entry name" value="X-Prolyl dipeptidyl aminopeptidase PepX, N-terminal domain"/>
    <property type="match status" value="1"/>
</dbReference>
<evidence type="ECO:0000256" key="2">
    <source>
        <dbReference type="ARBA" id="ARBA00003997"/>
    </source>
</evidence>
<dbReference type="InterPro" id="IPR000383">
    <property type="entry name" value="Xaa-Pro-like_dom"/>
</dbReference>
<evidence type="ECO:0000256" key="6">
    <source>
        <dbReference type="ARBA" id="ARBA00014682"/>
    </source>
</evidence>
<evidence type="ECO:0000256" key="5">
    <source>
        <dbReference type="ARBA" id="ARBA00012463"/>
    </source>
</evidence>
<keyword evidence="10" id="KW-0720">Serine protease</keyword>
<dbReference type="AlphaFoldDB" id="A0A0R1UAN1"/>
<evidence type="ECO:0000256" key="12">
    <source>
        <dbReference type="ARBA" id="ARBA00031951"/>
    </source>
</evidence>
<dbReference type="Gene3D" id="2.60.120.260">
    <property type="entry name" value="Galactose-binding domain-like"/>
    <property type="match status" value="1"/>
</dbReference>
<evidence type="ECO:0000313" key="16">
    <source>
        <dbReference type="Proteomes" id="UP000051922"/>
    </source>
</evidence>
<dbReference type="Gene3D" id="1.10.246.70">
    <property type="match status" value="1"/>
</dbReference>
<dbReference type="SUPFAM" id="SSF49785">
    <property type="entry name" value="Galactose-binding domain-like"/>
    <property type="match status" value="1"/>
</dbReference>
<comment type="subunit">
    <text evidence="4">Homodimer.</text>
</comment>
<gene>
    <name evidence="15" type="ORF">FC50_GL000491</name>
</gene>
<dbReference type="InterPro" id="IPR008252">
    <property type="entry name" value="Pept_S15_Xpro"/>
</dbReference>
<comment type="function">
    <text evidence="2">Removes N-terminal dipeptides sequentially from polypeptides having unsubstituted N-termini provided that the penultimate residue is proline.</text>
</comment>
<dbReference type="STRING" id="1423783.FC50_GL000491"/>
<dbReference type="RefSeq" id="WP_056956440.1">
    <property type="nucleotide sequence ID" value="NZ_AZFJ01000037.1"/>
</dbReference>
<protein>
    <recommendedName>
        <fullName evidence="6">Xaa-Pro dipeptidyl-peptidase</fullName>
        <ecNumber evidence="5">3.4.14.11</ecNumber>
    </recommendedName>
    <alternativeName>
        <fullName evidence="12">X-Pro dipeptidyl-peptidase</fullName>
    </alternativeName>
    <alternativeName>
        <fullName evidence="11">X-prolyl-dipeptidyl aminopeptidase</fullName>
    </alternativeName>
</protein>
<keyword evidence="16" id="KW-1185">Reference proteome</keyword>
<dbReference type="InterPro" id="IPR013736">
    <property type="entry name" value="Xaa-Pro_dipept_C"/>
</dbReference>
<dbReference type="PRINTS" id="PR00923">
    <property type="entry name" value="LACTOPTASE"/>
</dbReference>
<dbReference type="GO" id="GO:0006508">
    <property type="term" value="P:proteolysis"/>
    <property type="evidence" value="ECO:0007669"/>
    <property type="project" value="UniProtKB-KW"/>
</dbReference>
<dbReference type="InterPro" id="IPR008979">
    <property type="entry name" value="Galactose-bd-like_sf"/>
</dbReference>
<dbReference type="Pfam" id="PF08530">
    <property type="entry name" value="PepX_C"/>
    <property type="match status" value="1"/>
</dbReference>
<evidence type="ECO:0000256" key="9">
    <source>
        <dbReference type="ARBA" id="ARBA00022801"/>
    </source>
</evidence>
<dbReference type="NCBIfam" id="NF003781">
    <property type="entry name" value="PRK05371.1-2"/>
    <property type="match status" value="1"/>
</dbReference>
<keyword evidence="7" id="KW-0031">Aminopeptidase</keyword>
<dbReference type="GO" id="GO:0008236">
    <property type="term" value="F:serine-type peptidase activity"/>
    <property type="evidence" value="ECO:0007669"/>
    <property type="project" value="UniProtKB-KW"/>
</dbReference>
<sequence length="796" mass="88333">MHLYQFGRIKADLATQKNELTQLGFPTKERTLSDLARATFALFEPQAHGDAATREAWANRAVDDDTDLATWLATDRDVIKRDNFYNVALQYLGFQPRVDFDQQHPRTFMKQTGLPYQDADINNQDKFVSAVYLLLNTRTVNVVTLIDALAAKGLLNTLPERFTFFNGKSLPTFDTHQIIREVVWIESDLDTDGDGQRDMLEATIIRPRVTDKGVQVPALFTANPYFHGTNDQDVEAATHVPEPTLQVKAAGTQPAATDADWHPEQDQLPHREVTDTTKTASVFGDEPGIYSLNDYFLARGFATVYSAGVGTRGSDGLRSTGGPDETASAVAIIEWLDGNRRAFTTRTGHTAITAWWCNGNVAMTGKSYLGTLAIAAATSGVPALKTVISEAAISSWYDYYREQGLVVAPGGFQGEDADVLAIDTYSRQQAPGDANRVKAKWESRLKDISQAQDRQHGDYTPFWDVRNYRHNVAQIQCDFVSVHGLNDWNVKPRNVVKLHEALRTVGSSVHHKMFFHQGQHVYLNNIQSLDFADQMNLWLSNKLLGVDNDAVNALPDVEIQDNVEAAKWVTTPDFGHGTGVTNRQFQFGTDEPTAEFKDESTAIFNAEHDTSDSFERQIIQPDSPYSAARLWLPLLQADQDVVIEGTGTLHLRVRSDAPTAIISARLVDIGSAFRLQPTASIVARGNYPLGFDWQYENTLEFAPQKQPNAAQLISFSHANLQNPVDGATAVTVNPGEWVDMQLTLQPTRYHLPAGRQLVLIVHGADMAQTIRPTATPTITVDLKASHLDLPFRNDQD</sequence>
<comment type="similarity">
    <text evidence="3">Belongs to the peptidase S15 family.</text>
</comment>
<evidence type="ECO:0000256" key="10">
    <source>
        <dbReference type="ARBA" id="ARBA00022825"/>
    </source>
</evidence>
<reference evidence="15 16" key="1">
    <citation type="journal article" date="2015" name="Genome Announc.">
        <title>Expanding the biotechnology potential of lactobacilli through comparative genomics of 213 strains and associated genera.</title>
        <authorList>
            <person name="Sun Z."/>
            <person name="Harris H.M."/>
            <person name="McCann A."/>
            <person name="Guo C."/>
            <person name="Argimon S."/>
            <person name="Zhang W."/>
            <person name="Yang X."/>
            <person name="Jeffery I.B."/>
            <person name="Cooney J.C."/>
            <person name="Kagawa T.F."/>
            <person name="Liu W."/>
            <person name="Song Y."/>
            <person name="Salvetti E."/>
            <person name="Wrobel A."/>
            <person name="Rasinkangas P."/>
            <person name="Parkhill J."/>
            <person name="Rea M.C."/>
            <person name="O'Sullivan O."/>
            <person name="Ritari J."/>
            <person name="Douillard F.P."/>
            <person name="Paul Ross R."/>
            <person name="Yang R."/>
            <person name="Briner A.E."/>
            <person name="Felis G.E."/>
            <person name="de Vos W.M."/>
            <person name="Barrangou R."/>
            <person name="Klaenhammer T.R."/>
            <person name="Caufield P.W."/>
            <person name="Cui Y."/>
            <person name="Zhang H."/>
            <person name="O'Toole P.W."/>
        </authorList>
    </citation>
    <scope>NUCLEOTIDE SEQUENCE [LARGE SCALE GENOMIC DNA]</scope>
    <source>
        <strain evidence="15 16">DSM 15945</strain>
    </source>
</reference>
<dbReference type="Proteomes" id="UP000051922">
    <property type="component" value="Unassembled WGS sequence"/>
</dbReference>
<accession>A0A0R1UAN1</accession>
<dbReference type="Gene3D" id="3.40.50.1820">
    <property type="entry name" value="alpha/beta hydrolase"/>
    <property type="match status" value="1"/>
</dbReference>
<evidence type="ECO:0000256" key="4">
    <source>
        <dbReference type="ARBA" id="ARBA00011738"/>
    </source>
</evidence>
<dbReference type="InterPro" id="IPR036313">
    <property type="entry name" value="PepX_N_dom_sf"/>
</dbReference>
<evidence type="ECO:0000256" key="11">
    <source>
        <dbReference type="ARBA" id="ARBA00030045"/>
    </source>
</evidence>
<dbReference type="Pfam" id="PF02129">
    <property type="entry name" value="Peptidase_S15"/>
    <property type="match status" value="1"/>
</dbReference>
<dbReference type="SMART" id="SM00940">
    <property type="entry name" value="PepX_N"/>
    <property type="match status" value="1"/>
</dbReference>
<keyword evidence="8" id="KW-0645">Protease</keyword>
<dbReference type="PATRIC" id="fig|1423783.4.peg.507"/>
<comment type="caution">
    <text evidence="15">The sequence shown here is derived from an EMBL/GenBank/DDBJ whole genome shotgun (WGS) entry which is preliminary data.</text>
</comment>
<proteinExistence type="inferred from homology"/>
<evidence type="ECO:0000313" key="15">
    <source>
        <dbReference type="EMBL" id="KRL86843.1"/>
    </source>
</evidence>
<evidence type="ECO:0000259" key="14">
    <source>
        <dbReference type="SMART" id="SM00940"/>
    </source>
</evidence>
<dbReference type="GO" id="GO:0004177">
    <property type="term" value="F:aminopeptidase activity"/>
    <property type="evidence" value="ECO:0007669"/>
    <property type="project" value="UniProtKB-KW"/>
</dbReference>
<dbReference type="Pfam" id="PF09168">
    <property type="entry name" value="PepX_N"/>
    <property type="match status" value="1"/>
</dbReference>
<keyword evidence="9" id="KW-0378">Hydrolase</keyword>
<dbReference type="SUPFAM" id="SSF53474">
    <property type="entry name" value="alpha/beta-Hydrolases"/>
    <property type="match status" value="1"/>
</dbReference>
<evidence type="ECO:0000256" key="7">
    <source>
        <dbReference type="ARBA" id="ARBA00022438"/>
    </source>
</evidence>
<dbReference type="SMART" id="SM00939">
    <property type="entry name" value="PepX_C"/>
    <property type="match status" value="1"/>
</dbReference>
<comment type="catalytic activity">
    <reaction evidence="1">
        <text>Hydrolyzes Xaa-Pro-|- bonds to release unblocked, N-terminal dipeptides from substrates including Ala-Pro-|-p-nitroanilide and (sequentially) Tyr-Pro-|-Phe-Pro-|-Gly-Pro-|-Ile.</text>
        <dbReference type="EC" id="3.4.14.11"/>
    </reaction>
</comment>
<evidence type="ECO:0000256" key="1">
    <source>
        <dbReference type="ARBA" id="ARBA00000123"/>
    </source>
</evidence>
<dbReference type="EC" id="3.4.14.11" evidence="5"/>
<evidence type="ECO:0000259" key="13">
    <source>
        <dbReference type="SMART" id="SM00939"/>
    </source>
</evidence>
<dbReference type="GO" id="GO:0008239">
    <property type="term" value="F:dipeptidyl-peptidase activity"/>
    <property type="evidence" value="ECO:0007669"/>
    <property type="project" value="UniProtKB-EC"/>
</dbReference>
<organism evidence="15 16">
    <name type="scientific">Lacticaseibacillus pantheris DSM 15945 = JCM 12539 = NBRC 106106</name>
    <dbReference type="NCBI Taxonomy" id="1423783"/>
    <lineage>
        <taxon>Bacteria</taxon>
        <taxon>Bacillati</taxon>
        <taxon>Bacillota</taxon>
        <taxon>Bacilli</taxon>
        <taxon>Lactobacillales</taxon>
        <taxon>Lactobacillaceae</taxon>
        <taxon>Lacticaseibacillus</taxon>
    </lineage>
</organism>
<dbReference type="EMBL" id="AZFJ01000037">
    <property type="protein sequence ID" value="KRL86843.1"/>
    <property type="molecule type" value="Genomic_DNA"/>
</dbReference>
<feature type="domain" description="Xaa-Pro dipeptidyl-peptidase C-terminal" evidence="13">
    <location>
        <begin position="536"/>
        <end position="788"/>
    </location>
</feature>
<dbReference type="OrthoDB" id="319764at2"/>
<feature type="domain" description="X-Prolyl dipeptidyl aminopeptidase PepX N-terminal" evidence="14">
    <location>
        <begin position="1"/>
        <end position="154"/>
    </location>
</feature>
<name>A0A0R1UAN1_9LACO</name>
<dbReference type="InterPro" id="IPR029058">
    <property type="entry name" value="AB_hydrolase_fold"/>
</dbReference>
<evidence type="ECO:0000256" key="8">
    <source>
        <dbReference type="ARBA" id="ARBA00022670"/>
    </source>
</evidence>
<evidence type="ECO:0000256" key="3">
    <source>
        <dbReference type="ARBA" id="ARBA00010819"/>
    </source>
</evidence>